<evidence type="ECO:0000313" key="11">
    <source>
        <dbReference type="EMBL" id="SVA86464.1"/>
    </source>
</evidence>
<keyword evidence="5" id="KW-0548">Nucleotidyltransferase</keyword>
<evidence type="ECO:0000256" key="5">
    <source>
        <dbReference type="ARBA" id="ARBA00022695"/>
    </source>
</evidence>
<evidence type="ECO:0000256" key="8">
    <source>
        <dbReference type="ARBA" id="ARBA00022842"/>
    </source>
</evidence>
<accession>A0A381ZBH9</accession>
<reference evidence="11" key="1">
    <citation type="submission" date="2018-05" db="EMBL/GenBank/DDBJ databases">
        <authorList>
            <person name="Lanie J.A."/>
            <person name="Ng W.-L."/>
            <person name="Kazmierczak K.M."/>
            <person name="Andrzejewski T.M."/>
            <person name="Davidsen T.M."/>
            <person name="Wayne K.J."/>
            <person name="Tettelin H."/>
            <person name="Glass J.I."/>
            <person name="Rusch D."/>
            <person name="Podicherti R."/>
            <person name="Tsui H.-C.T."/>
            <person name="Winkler M.E."/>
        </authorList>
    </citation>
    <scope>NUCLEOTIDE SEQUENCE</scope>
</reference>
<dbReference type="PANTHER" id="PTHR47788">
    <property type="entry name" value="POLYA POLYMERASE"/>
    <property type="match status" value="1"/>
</dbReference>
<name>A0A381ZBH9_9ZZZZ</name>
<keyword evidence="9" id="KW-0694">RNA-binding</keyword>
<gene>
    <name evidence="11" type="ORF">METZ01_LOCUS139318</name>
</gene>
<evidence type="ECO:0000259" key="10">
    <source>
        <dbReference type="Pfam" id="PF01743"/>
    </source>
</evidence>
<dbReference type="InterPro" id="IPR052390">
    <property type="entry name" value="tRNA_nt/polyA_polymerase"/>
</dbReference>
<evidence type="ECO:0000256" key="7">
    <source>
        <dbReference type="ARBA" id="ARBA00022741"/>
    </source>
</evidence>
<dbReference type="PANTHER" id="PTHR47788:SF1">
    <property type="entry name" value="A-ADDING TRNA NUCLEOTIDYLTRANSFERASE"/>
    <property type="match status" value="1"/>
</dbReference>
<feature type="domain" description="Poly A polymerase head" evidence="10">
    <location>
        <begin position="28"/>
        <end position="153"/>
    </location>
</feature>
<evidence type="ECO:0000256" key="6">
    <source>
        <dbReference type="ARBA" id="ARBA00022723"/>
    </source>
</evidence>
<keyword evidence="6" id="KW-0479">Metal-binding</keyword>
<dbReference type="GO" id="GO:0000049">
    <property type="term" value="F:tRNA binding"/>
    <property type="evidence" value="ECO:0007669"/>
    <property type="project" value="UniProtKB-KW"/>
</dbReference>
<evidence type="ECO:0000256" key="4">
    <source>
        <dbReference type="ARBA" id="ARBA00022694"/>
    </source>
</evidence>
<dbReference type="AlphaFoldDB" id="A0A381ZBH9"/>
<dbReference type="SUPFAM" id="SSF81891">
    <property type="entry name" value="Poly A polymerase C-terminal region-like"/>
    <property type="match status" value="1"/>
</dbReference>
<sequence length="236" mass="26025">MILQRLTPGQVSALQLLGRTSESLGVRAFLVGGTVRDLILDRPISDLDVSVECSPEELVASGHINAAVLEKISPFGTAKVTLSNNLIDVAMARAESYPSPGALPKVTRARIEEDLARRDFTINALASSITPSMWGEVLDLHGGLQDIDSRCLRVLHEKSFSDDPTRIFRAARYISRLEFDFDINTYGLIAKVHDGVVNLTGTRIANELEKIFRESNPLNVLQILETWEVLVDIQSD</sequence>
<dbReference type="InterPro" id="IPR002646">
    <property type="entry name" value="PolA_pol_head_dom"/>
</dbReference>
<dbReference type="Gene3D" id="1.10.3090.10">
    <property type="entry name" value="cca-adding enzyme, domain 2"/>
    <property type="match status" value="1"/>
</dbReference>
<protein>
    <recommendedName>
        <fullName evidence="10">Poly A polymerase head domain-containing protein</fullName>
    </recommendedName>
</protein>
<keyword evidence="3" id="KW-0808">Transferase</keyword>
<evidence type="ECO:0000256" key="3">
    <source>
        <dbReference type="ARBA" id="ARBA00022679"/>
    </source>
</evidence>
<dbReference type="Gene3D" id="3.30.460.10">
    <property type="entry name" value="Beta Polymerase, domain 2"/>
    <property type="match status" value="1"/>
</dbReference>
<dbReference type="GO" id="GO:0046872">
    <property type="term" value="F:metal ion binding"/>
    <property type="evidence" value="ECO:0007669"/>
    <property type="project" value="UniProtKB-KW"/>
</dbReference>
<keyword evidence="4" id="KW-0819">tRNA processing</keyword>
<dbReference type="EMBL" id="UINC01020636">
    <property type="protein sequence ID" value="SVA86464.1"/>
    <property type="molecule type" value="Genomic_DNA"/>
</dbReference>
<dbReference type="GO" id="GO:0008033">
    <property type="term" value="P:tRNA processing"/>
    <property type="evidence" value="ECO:0007669"/>
    <property type="project" value="UniProtKB-KW"/>
</dbReference>
<dbReference type="GO" id="GO:0016779">
    <property type="term" value="F:nucleotidyltransferase activity"/>
    <property type="evidence" value="ECO:0007669"/>
    <property type="project" value="UniProtKB-KW"/>
</dbReference>
<evidence type="ECO:0000256" key="2">
    <source>
        <dbReference type="ARBA" id="ARBA00022555"/>
    </source>
</evidence>
<organism evidence="11">
    <name type="scientific">marine metagenome</name>
    <dbReference type="NCBI Taxonomy" id="408172"/>
    <lineage>
        <taxon>unclassified sequences</taxon>
        <taxon>metagenomes</taxon>
        <taxon>ecological metagenomes</taxon>
    </lineage>
</organism>
<comment type="cofactor">
    <cofactor evidence="1">
        <name>Mg(2+)</name>
        <dbReference type="ChEBI" id="CHEBI:18420"/>
    </cofactor>
</comment>
<dbReference type="InterPro" id="IPR043519">
    <property type="entry name" value="NT_sf"/>
</dbReference>
<dbReference type="Pfam" id="PF01743">
    <property type="entry name" value="PolyA_pol"/>
    <property type="match status" value="1"/>
</dbReference>
<dbReference type="CDD" id="cd05398">
    <property type="entry name" value="NT_ClassII-CCAase"/>
    <property type="match status" value="1"/>
</dbReference>
<dbReference type="GO" id="GO:0000166">
    <property type="term" value="F:nucleotide binding"/>
    <property type="evidence" value="ECO:0007669"/>
    <property type="project" value="UniProtKB-KW"/>
</dbReference>
<proteinExistence type="predicted"/>
<evidence type="ECO:0000256" key="1">
    <source>
        <dbReference type="ARBA" id="ARBA00001946"/>
    </source>
</evidence>
<keyword evidence="2" id="KW-0820">tRNA-binding</keyword>
<feature type="non-terminal residue" evidence="11">
    <location>
        <position position="236"/>
    </location>
</feature>
<dbReference type="SUPFAM" id="SSF81301">
    <property type="entry name" value="Nucleotidyltransferase"/>
    <property type="match status" value="1"/>
</dbReference>
<keyword evidence="7" id="KW-0547">Nucleotide-binding</keyword>
<keyword evidence="8" id="KW-0460">Magnesium</keyword>
<evidence type="ECO:0000256" key="9">
    <source>
        <dbReference type="ARBA" id="ARBA00022884"/>
    </source>
</evidence>